<feature type="compositionally biased region" description="Polar residues" evidence="1">
    <location>
        <begin position="28"/>
        <end position="38"/>
    </location>
</feature>
<protein>
    <submittedName>
        <fullName evidence="3">Uncharacterized protein</fullName>
    </submittedName>
</protein>
<organism evidence="3 4">
    <name type="scientific">Circinella minor</name>
    <dbReference type="NCBI Taxonomy" id="1195481"/>
    <lineage>
        <taxon>Eukaryota</taxon>
        <taxon>Fungi</taxon>
        <taxon>Fungi incertae sedis</taxon>
        <taxon>Mucoromycota</taxon>
        <taxon>Mucoromycotina</taxon>
        <taxon>Mucoromycetes</taxon>
        <taxon>Mucorales</taxon>
        <taxon>Lichtheimiaceae</taxon>
        <taxon>Circinella</taxon>
    </lineage>
</organism>
<evidence type="ECO:0000313" key="4">
    <source>
        <dbReference type="Proteomes" id="UP000646827"/>
    </source>
</evidence>
<keyword evidence="2" id="KW-0472">Membrane</keyword>
<dbReference type="OrthoDB" id="2384350at2759"/>
<feature type="region of interest" description="Disordered" evidence="1">
    <location>
        <begin position="26"/>
        <end position="46"/>
    </location>
</feature>
<keyword evidence="2" id="KW-1133">Transmembrane helix</keyword>
<sequence>MPSPGAIITFGAVGAVGAAAFMNKRRNSATSTEQQVQSGPLDMSPHAMARRRSKVENDLFEARKQADHFWRRNNGANFSHNSKKSFPMNSNTD</sequence>
<reference evidence="3 4" key="1">
    <citation type="submission" date="2020-12" db="EMBL/GenBank/DDBJ databases">
        <title>Metabolic potential, ecology and presence of endohyphal bacteria is reflected in genomic diversity of Mucoromycotina.</title>
        <authorList>
            <person name="Muszewska A."/>
            <person name="Okrasinska A."/>
            <person name="Steczkiewicz K."/>
            <person name="Drgas O."/>
            <person name="Orlowska M."/>
            <person name="Perlinska-Lenart U."/>
            <person name="Aleksandrzak-Piekarczyk T."/>
            <person name="Szatraj K."/>
            <person name="Zielenkiewicz U."/>
            <person name="Pilsyk S."/>
            <person name="Malc E."/>
            <person name="Mieczkowski P."/>
            <person name="Kruszewska J.S."/>
            <person name="Biernat P."/>
            <person name="Pawlowska J."/>
        </authorList>
    </citation>
    <scope>NUCLEOTIDE SEQUENCE [LARGE SCALE GENOMIC DNA]</scope>
    <source>
        <strain evidence="3 4">CBS 142.35</strain>
    </source>
</reference>
<feature type="region of interest" description="Disordered" evidence="1">
    <location>
        <begin position="65"/>
        <end position="93"/>
    </location>
</feature>
<dbReference type="EMBL" id="JAEPRB010000049">
    <property type="protein sequence ID" value="KAG2224072.1"/>
    <property type="molecule type" value="Genomic_DNA"/>
</dbReference>
<evidence type="ECO:0000256" key="1">
    <source>
        <dbReference type="SAM" id="MobiDB-lite"/>
    </source>
</evidence>
<feature type="transmembrane region" description="Helical" evidence="2">
    <location>
        <begin position="6"/>
        <end position="22"/>
    </location>
</feature>
<comment type="caution">
    <text evidence="3">The sequence shown here is derived from an EMBL/GenBank/DDBJ whole genome shotgun (WGS) entry which is preliminary data.</text>
</comment>
<keyword evidence="4" id="KW-1185">Reference proteome</keyword>
<evidence type="ECO:0000313" key="3">
    <source>
        <dbReference type="EMBL" id="KAG2224072.1"/>
    </source>
</evidence>
<accession>A0A8H7S775</accession>
<proteinExistence type="predicted"/>
<evidence type="ECO:0000256" key="2">
    <source>
        <dbReference type="SAM" id="Phobius"/>
    </source>
</evidence>
<keyword evidence="2" id="KW-0812">Transmembrane</keyword>
<gene>
    <name evidence="3" type="ORF">INT45_004953</name>
</gene>
<dbReference type="AlphaFoldDB" id="A0A8H7S775"/>
<dbReference type="Proteomes" id="UP000646827">
    <property type="component" value="Unassembled WGS sequence"/>
</dbReference>
<name>A0A8H7S775_9FUNG</name>